<keyword evidence="6" id="KW-1185">Reference proteome</keyword>
<dbReference type="InterPro" id="IPR001031">
    <property type="entry name" value="Thioesterase"/>
</dbReference>
<evidence type="ECO:0000313" key="6">
    <source>
        <dbReference type="Proteomes" id="UP001154259"/>
    </source>
</evidence>
<dbReference type="SUPFAM" id="SSF53474">
    <property type="entry name" value="alpha/beta-Hydrolases"/>
    <property type="match status" value="1"/>
</dbReference>
<dbReference type="EMBL" id="CAMXCS010000008">
    <property type="protein sequence ID" value="CAI3957664.1"/>
    <property type="molecule type" value="Genomic_DNA"/>
</dbReference>
<evidence type="ECO:0000313" key="3">
    <source>
        <dbReference type="EMBL" id="CAI3955487.1"/>
    </source>
</evidence>
<dbReference type="Gene3D" id="3.40.50.1820">
    <property type="entry name" value="alpha/beta hydrolase"/>
    <property type="match status" value="1"/>
</dbReference>
<feature type="domain" description="Thioesterase" evidence="2">
    <location>
        <begin position="25"/>
        <end position="247"/>
    </location>
</feature>
<dbReference type="AlphaFoldDB" id="A0A9W4TP20"/>
<evidence type="ECO:0000313" key="4">
    <source>
        <dbReference type="EMBL" id="CAI3957664.1"/>
    </source>
</evidence>
<name>A0A9W4TP20_9PROT</name>
<dbReference type="Pfam" id="PF00975">
    <property type="entry name" value="Thioesterase"/>
    <property type="match status" value="1"/>
</dbReference>
<dbReference type="Proteomes" id="UP001154259">
    <property type="component" value="Unassembled WGS sequence"/>
</dbReference>
<comment type="similarity">
    <text evidence="1">Belongs to the thioesterase family.</text>
</comment>
<comment type="caution">
    <text evidence="3">The sequence shown here is derived from an EMBL/GenBank/DDBJ whole genome shotgun (WGS) entry which is preliminary data.</text>
</comment>
<organism evidence="3 5">
    <name type="scientific">Commensalibacter communis</name>
    <dbReference type="NCBI Taxonomy" id="2972786"/>
    <lineage>
        <taxon>Bacteria</taxon>
        <taxon>Pseudomonadati</taxon>
        <taxon>Pseudomonadota</taxon>
        <taxon>Alphaproteobacteria</taxon>
        <taxon>Acetobacterales</taxon>
        <taxon>Acetobacteraceae</taxon>
    </lineage>
</organism>
<gene>
    <name evidence="4" type="ORF">R53529_LOCUS2097</name>
    <name evidence="3" type="ORF">R53530_LOCUS2094</name>
</gene>
<accession>A0A9W4TP20</accession>
<dbReference type="PANTHER" id="PTHR11487:SF0">
    <property type="entry name" value="S-ACYL FATTY ACID SYNTHASE THIOESTERASE, MEDIUM CHAIN"/>
    <property type="match status" value="1"/>
</dbReference>
<sequence length="260" mass="29702">MNFYTKTIHSDWLRPITNHSSSELQLICFPHAGGSIGAFRSWAQFIPSFIDLIGVQYPGREDRIYDKPISDIKNLASEISTTIQKQKYSHIALFGHSMGATIAYEVACMLQKNGVFIEHLFISGQTAPTKTRKTMFHCSTDEALMREVIRVSETSGEVFENQELREIILSIIRNDYKAIETYSTETPTLLSMPITILVGDNDTEATYQEALDWSAYTKHKLDIYSFKGKHFFINTRFKEIIELITSKLSLFDHSYGNSFP</sequence>
<evidence type="ECO:0000259" key="2">
    <source>
        <dbReference type="Pfam" id="PF00975"/>
    </source>
</evidence>
<proteinExistence type="inferred from homology"/>
<dbReference type="PANTHER" id="PTHR11487">
    <property type="entry name" value="THIOESTERASE"/>
    <property type="match status" value="1"/>
</dbReference>
<dbReference type="GO" id="GO:0008610">
    <property type="term" value="P:lipid biosynthetic process"/>
    <property type="evidence" value="ECO:0007669"/>
    <property type="project" value="TreeGrafter"/>
</dbReference>
<dbReference type="InterPro" id="IPR029058">
    <property type="entry name" value="AB_hydrolase_fold"/>
</dbReference>
<dbReference type="Proteomes" id="UP001154255">
    <property type="component" value="Unassembled WGS sequence"/>
</dbReference>
<dbReference type="EMBL" id="CAMXCM010000008">
    <property type="protein sequence ID" value="CAI3955487.1"/>
    <property type="molecule type" value="Genomic_DNA"/>
</dbReference>
<evidence type="ECO:0000256" key="1">
    <source>
        <dbReference type="ARBA" id="ARBA00007169"/>
    </source>
</evidence>
<evidence type="ECO:0000313" key="5">
    <source>
        <dbReference type="Proteomes" id="UP001154255"/>
    </source>
</evidence>
<protein>
    <submittedName>
        <fullName evidence="3 4">Surfactin synthase thioesterase subunit (GrsT)</fullName>
    </submittedName>
</protein>
<dbReference type="InterPro" id="IPR012223">
    <property type="entry name" value="TEII"/>
</dbReference>
<reference evidence="3" key="1">
    <citation type="submission" date="2022-10" db="EMBL/GenBank/DDBJ databases">
        <authorList>
            <person name="Botero Cardona J."/>
        </authorList>
    </citation>
    <scope>NUCLEOTIDE SEQUENCE</scope>
    <source>
        <strain evidence="3">LMG 31819</strain>
        <strain evidence="4">R-53529</strain>
    </source>
</reference>
<dbReference type="RefSeq" id="WP_271790516.1">
    <property type="nucleotide sequence ID" value="NZ_CAMXCM010000008.1"/>
</dbReference>